<dbReference type="SUPFAM" id="SSF51735">
    <property type="entry name" value="NAD(P)-binding Rossmann-fold domains"/>
    <property type="match status" value="1"/>
</dbReference>
<name>W9CKL8_SCLBF</name>
<comment type="caution">
    <text evidence="2">The sequence shown here is derived from an EMBL/GenBank/DDBJ whole genome shotgun (WGS) entry which is preliminary data.</text>
</comment>
<dbReference type="AlphaFoldDB" id="W9CKL8"/>
<dbReference type="EMBL" id="AYSA01000134">
    <property type="protein sequence ID" value="ESZ96548.1"/>
    <property type="molecule type" value="Genomic_DNA"/>
</dbReference>
<keyword evidence="3" id="KW-1185">Reference proteome</keyword>
<dbReference type="InterPro" id="IPR008030">
    <property type="entry name" value="NmrA-like"/>
</dbReference>
<evidence type="ECO:0000313" key="2">
    <source>
        <dbReference type="EMBL" id="ESZ96548.1"/>
    </source>
</evidence>
<gene>
    <name evidence="2" type="ORF">SBOR_3050</name>
</gene>
<dbReference type="HOGENOM" id="CLU_2672521_0_0_1"/>
<feature type="domain" description="NmrA-like" evidence="1">
    <location>
        <begin position="23"/>
        <end position="69"/>
    </location>
</feature>
<dbReference type="OrthoDB" id="300709at2759"/>
<dbReference type="Proteomes" id="UP000019487">
    <property type="component" value="Unassembled WGS sequence"/>
</dbReference>
<proteinExistence type="predicted"/>
<dbReference type="InterPro" id="IPR036291">
    <property type="entry name" value="NAD(P)-bd_dom_sf"/>
</dbReference>
<evidence type="ECO:0000259" key="1">
    <source>
        <dbReference type="Pfam" id="PF05368"/>
    </source>
</evidence>
<evidence type="ECO:0000313" key="3">
    <source>
        <dbReference type="Proteomes" id="UP000019487"/>
    </source>
</evidence>
<organism evidence="2 3">
    <name type="scientific">Sclerotinia borealis (strain F-4128)</name>
    <dbReference type="NCBI Taxonomy" id="1432307"/>
    <lineage>
        <taxon>Eukaryota</taxon>
        <taxon>Fungi</taxon>
        <taxon>Dikarya</taxon>
        <taxon>Ascomycota</taxon>
        <taxon>Pezizomycotina</taxon>
        <taxon>Leotiomycetes</taxon>
        <taxon>Helotiales</taxon>
        <taxon>Sclerotiniaceae</taxon>
        <taxon>Sclerotinia</taxon>
    </lineage>
</organism>
<reference evidence="2 3" key="1">
    <citation type="journal article" date="2014" name="Genome Announc.">
        <title>Draft genome sequence of Sclerotinia borealis, a psychrophilic plant pathogenic fungus.</title>
        <authorList>
            <person name="Mardanov A.V."/>
            <person name="Beletsky A.V."/>
            <person name="Kadnikov V.V."/>
            <person name="Ignatov A.N."/>
            <person name="Ravin N.V."/>
        </authorList>
    </citation>
    <scope>NUCLEOTIDE SEQUENCE [LARGE SCALE GENOMIC DNA]</scope>
    <source>
        <strain evidence="3">F-4157</strain>
    </source>
</reference>
<dbReference type="Gene3D" id="3.40.50.720">
    <property type="entry name" value="NAD(P)-binding Rossmann-like Domain"/>
    <property type="match status" value="1"/>
</dbReference>
<accession>W9CKL8</accession>
<dbReference type="Pfam" id="PF05368">
    <property type="entry name" value="NmrA"/>
    <property type="match status" value="1"/>
</dbReference>
<protein>
    <recommendedName>
        <fullName evidence="1">NmrA-like domain-containing protein</fullName>
    </recommendedName>
</protein>
<sequence length="75" mass="8060">MTQGRPHNPLYSQTLFQYLPSPAVTRDPTKSFAQALSKLGAQVVSADYRAPGSIKAALSGAHAVFAIINFWAILT</sequence>
<dbReference type="STRING" id="1432307.W9CKL8"/>